<feature type="transmembrane region" description="Helical" evidence="1">
    <location>
        <begin position="119"/>
        <end position="141"/>
    </location>
</feature>
<feature type="transmembrane region" description="Helical" evidence="1">
    <location>
        <begin position="71"/>
        <end position="99"/>
    </location>
</feature>
<evidence type="ECO:0000256" key="1">
    <source>
        <dbReference type="SAM" id="Phobius"/>
    </source>
</evidence>
<comment type="caution">
    <text evidence="2">The sequence shown here is derived from an EMBL/GenBank/DDBJ whole genome shotgun (WGS) entry which is preliminary data.</text>
</comment>
<feature type="transmembrane region" description="Helical" evidence="1">
    <location>
        <begin position="195"/>
        <end position="214"/>
    </location>
</feature>
<protein>
    <submittedName>
        <fullName evidence="2">Uncharacterized protein</fullName>
    </submittedName>
</protein>
<keyword evidence="1" id="KW-0472">Membrane</keyword>
<feature type="transmembrane region" description="Helical" evidence="1">
    <location>
        <begin position="240"/>
        <end position="263"/>
    </location>
</feature>
<name>A0AAD7ATL1_9AGAR</name>
<gene>
    <name evidence="2" type="ORF">DFH08DRAFT_2874</name>
</gene>
<dbReference type="EMBL" id="JARIHO010000001">
    <property type="protein sequence ID" value="KAJ7367634.1"/>
    <property type="molecule type" value="Genomic_DNA"/>
</dbReference>
<evidence type="ECO:0000313" key="2">
    <source>
        <dbReference type="EMBL" id="KAJ7367634.1"/>
    </source>
</evidence>
<keyword evidence="1" id="KW-0812">Transmembrane</keyword>
<reference evidence="2" key="1">
    <citation type="submission" date="2023-03" db="EMBL/GenBank/DDBJ databases">
        <title>Massive genome expansion in bonnet fungi (Mycena s.s.) driven by repeated elements and novel gene families across ecological guilds.</title>
        <authorList>
            <consortium name="Lawrence Berkeley National Laboratory"/>
            <person name="Harder C.B."/>
            <person name="Miyauchi S."/>
            <person name="Viragh M."/>
            <person name="Kuo A."/>
            <person name="Thoen E."/>
            <person name="Andreopoulos B."/>
            <person name="Lu D."/>
            <person name="Skrede I."/>
            <person name="Drula E."/>
            <person name="Henrissat B."/>
            <person name="Morin E."/>
            <person name="Kohler A."/>
            <person name="Barry K."/>
            <person name="LaButti K."/>
            <person name="Morin E."/>
            <person name="Salamov A."/>
            <person name="Lipzen A."/>
            <person name="Mereny Z."/>
            <person name="Hegedus B."/>
            <person name="Baldrian P."/>
            <person name="Stursova M."/>
            <person name="Weitz H."/>
            <person name="Taylor A."/>
            <person name="Grigoriev I.V."/>
            <person name="Nagy L.G."/>
            <person name="Martin F."/>
            <person name="Kauserud H."/>
        </authorList>
    </citation>
    <scope>NUCLEOTIDE SEQUENCE</scope>
    <source>
        <strain evidence="2">CBHHK002</strain>
    </source>
</reference>
<keyword evidence="1" id="KW-1133">Transmembrane helix</keyword>
<feature type="transmembrane region" description="Helical" evidence="1">
    <location>
        <begin position="153"/>
        <end position="175"/>
    </location>
</feature>
<evidence type="ECO:0000313" key="3">
    <source>
        <dbReference type="Proteomes" id="UP001218218"/>
    </source>
</evidence>
<dbReference type="AlphaFoldDB" id="A0AAD7ATL1"/>
<organism evidence="2 3">
    <name type="scientific">Mycena albidolilacea</name>
    <dbReference type="NCBI Taxonomy" id="1033008"/>
    <lineage>
        <taxon>Eukaryota</taxon>
        <taxon>Fungi</taxon>
        <taxon>Dikarya</taxon>
        <taxon>Basidiomycota</taxon>
        <taxon>Agaricomycotina</taxon>
        <taxon>Agaricomycetes</taxon>
        <taxon>Agaricomycetidae</taxon>
        <taxon>Agaricales</taxon>
        <taxon>Marasmiineae</taxon>
        <taxon>Mycenaceae</taxon>
        <taxon>Mycena</taxon>
    </lineage>
</organism>
<sequence length="366" mass="41355">MSSGSDPSTSLSSALSEADRLLLKHYGRDIMQDVVGVITQSILCSAYGLCFVVVVYSILRKGLKSRSRIIMLVVVVYLYAASVAQWAMEVVIAFTNIHSLLMVHDLSILDRARLAGENMLTFSICQQVLFMFNMIIGDGVVLWRTWAIYGRRILAVLIPSTLLLVSFVFTLINAVCNTDDRFLPAHEQICHWSGLVGWVFSIGTNVICTTLVGFKAWRHRKMMRELNLSRKAYKMSSEKILSIIVDSGLIYSLLWLTQVITYIEQLTRASPWYFVYKVLSAMGAQITGIYPTLIIVIVNFQHTFWNEEPSITSNTLQWRVSRPGPTDTLYTQRGVEVQLAMARENSGFITDRNMKQLPNLSVDDTL</sequence>
<dbReference type="Proteomes" id="UP001218218">
    <property type="component" value="Unassembled WGS sequence"/>
</dbReference>
<keyword evidence="3" id="KW-1185">Reference proteome</keyword>
<feature type="transmembrane region" description="Helical" evidence="1">
    <location>
        <begin position="275"/>
        <end position="300"/>
    </location>
</feature>
<accession>A0AAD7ATL1</accession>
<feature type="transmembrane region" description="Helical" evidence="1">
    <location>
        <begin position="37"/>
        <end position="59"/>
    </location>
</feature>
<proteinExistence type="predicted"/>